<sequence>MRYGPVLLLGSLVTAQEVGGKLPENTWGDPDCFGYGSLTFESCCLPQPRFECFEGTFTAERCCGLPEKPLGVPEVITRLREELFTNQDVYSILGTVCGQYQPQLRYPDSHLTPALMKSVLSFVPEPRMWLEVGSFIGSSAITAATTLKSLRLSTGVVCVDPFTGMVDMWADRKAFREAFGLTQRRHVADGPLLMDEFGHSRIYEMFLANVRYSGHEDYILPLRVSSITGLRLLRTLFEQGRIDHPPEIIYLDSAHEAGETLLEVTEAWRLLAVPGVLFGDDWSWPGVQSDVLRFAQDLQQRHLTDEELHRFDWPTSSAIQPVPGLAVVDQDDGAWMLFKES</sequence>
<accession>A0ABP0MRX2</accession>
<proteinExistence type="predicted"/>
<dbReference type="InterPro" id="IPR029063">
    <property type="entry name" value="SAM-dependent_MTases_sf"/>
</dbReference>
<dbReference type="PANTHER" id="PTHR37909">
    <property type="entry name" value="S-ADENOSYL-L-METHIONINE-DEPENDENT METHYLTRANSFERASES SUPERFAMILY PROTEIN"/>
    <property type="match status" value="1"/>
</dbReference>
<reference evidence="2 3" key="1">
    <citation type="submission" date="2024-02" db="EMBL/GenBank/DDBJ databases">
        <authorList>
            <person name="Chen Y."/>
            <person name="Shah S."/>
            <person name="Dougan E. K."/>
            <person name="Thang M."/>
            <person name="Chan C."/>
        </authorList>
    </citation>
    <scope>NUCLEOTIDE SEQUENCE [LARGE SCALE GENOMIC DNA]</scope>
</reference>
<evidence type="ECO:0000313" key="3">
    <source>
        <dbReference type="Proteomes" id="UP001642484"/>
    </source>
</evidence>
<comment type="caution">
    <text evidence="2">The sequence shown here is derived from an EMBL/GenBank/DDBJ whole genome shotgun (WGS) entry which is preliminary data.</text>
</comment>
<organism evidence="2 3">
    <name type="scientific">Durusdinium trenchii</name>
    <dbReference type="NCBI Taxonomy" id="1381693"/>
    <lineage>
        <taxon>Eukaryota</taxon>
        <taxon>Sar</taxon>
        <taxon>Alveolata</taxon>
        <taxon>Dinophyceae</taxon>
        <taxon>Suessiales</taxon>
        <taxon>Symbiodiniaceae</taxon>
        <taxon>Durusdinium</taxon>
    </lineage>
</organism>
<dbReference type="SUPFAM" id="SSF53335">
    <property type="entry name" value="S-adenosyl-L-methionine-dependent methyltransferases"/>
    <property type="match status" value="1"/>
</dbReference>
<keyword evidence="1" id="KW-0732">Signal</keyword>
<feature type="signal peptide" evidence="1">
    <location>
        <begin position="1"/>
        <end position="20"/>
    </location>
</feature>
<dbReference type="Gene3D" id="3.40.50.150">
    <property type="entry name" value="Vaccinia Virus protein VP39"/>
    <property type="match status" value="1"/>
</dbReference>
<evidence type="ECO:0008006" key="4">
    <source>
        <dbReference type="Google" id="ProtNLM"/>
    </source>
</evidence>
<keyword evidence="3" id="KW-1185">Reference proteome</keyword>
<dbReference type="Pfam" id="PF13578">
    <property type="entry name" value="Methyltransf_24"/>
    <property type="match status" value="1"/>
</dbReference>
<dbReference type="Proteomes" id="UP001642484">
    <property type="component" value="Unassembled WGS sequence"/>
</dbReference>
<evidence type="ECO:0000256" key="1">
    <source>
        <dbReference type="SAM" id="SignalP"/>
    </source>
</evidence>
<name>A0ABP0MRX2_9DINO</name>
<evidence type="ECO:0000313" key="2">
    <source>
        <dbReference type="EMBL" id="CAK9052790.1"/>
    </source>
</evidence>
<feature type="chain" id="PRO_5045512363" description="Class I SAM-dependent methyltransferase" evidence="1">
    <location>
        <begin position="21"/>
        <end position="341"/>
    </location>
</feature>
<dbReference type="EMBL" id="CAXAMN010018668">
    <property type="protein sequence ID" value="CAK9052790.1"/>
    <property type="molecule type" value="Genomic_DNA"/>
</dbReference>
<gene>
    <name evidence="2" type="ORF">CCMP2556_LOCUS26596</name>
</gene>
<dbReference type="PANTHER" id="PTHR37909:SF1">
    <property type="entry name" value="S-ADENOSYL-L-METHIONINE-DEPENDENT METHYLTRANSFERASES SUPERFAMILY PROTEIN"/>
    <property type="match status" value="1"/>
</dbReference>
<protein>
    <recommendedName>
        <fullName evidence="4">Class I SAM-dependent methyltransferase</fullName>
    </recommendedName>
</protein>